<keyword evidence="1" id="KW-0812">Transmembrane</keyword>
<reference evidence="2 3" key="1">
    <citation type="submission" date="2018-01" db="EMBL/GenBank/DDBJ databases">
        <title>Genomic Encyclopedia of Type Strains, Phase I: the one thousand microbial genomes (KMG-I) project.</title>
        <authorList>
            <person name="Goeker M."/>
        </authorList>
    </citation>
    <scope>NUCLEOTIDE SEQUENCE [LARGE SCALE GENOMIC DNA]</scope>
    <source>
        <strain evidence="2 3">DSM 17960</strain>
    </source>
</reference>
<organism evidence="2 3">
    <name type="scientific">Flavobacterium croceum DSM 17960</name>
    <dbReference type="NCBI Taxonomy" id="1121886"/>
    <lineage>
        <taxon>Bacteria</taxon>
        <taxon>Pseudomonadati</taxon>
        <taxon>Bacteroidota</taxon>
        <taxon>Flavobacteriia</taxon>
        <taxon>Flavobacteriales</taxon>
        <taxon>Flavobacteriaceae</taxon>
        <taxon>Flavobacterium</taxon>
    </lineage>
</organism>
<feature type="transmembrane region" description="Helical" evidence="1">
    <location>
        <begin position="288"/>
        <end position="308"/>
    </location>
</feature>
<feature type="transmembrane region" description="Helical" evidence="1">
    <location>
        <begin position="243"/>
        <end position="259"/>
    </location>
</feature>
<dbReference type="RefSeq" id="WP_103724694.1">
    <property type="nucleotide sequence ID" value="NZ_PQNY01000001.1"/>
</dbReference>
<name>A0A2S4NB60_9FLAO</name>
<dbReference type="AlphaFoldDB" id="A0A2S4NB60"/>
<keyword evidence="1" id="KW-0472">Membrane</keyword>
<gene>
    <name evidence="2" type="ORF">Q361_10144</name>
</gene>
<feature type="transmembrane region" description="Helical" evidence="1">
    <location>
        <begin position="210"/>
        <end position="231"/>
    </location>
</feature>
<sequence length="309" mass="35771">MFTSIFKKTTPFSYSLVALFLLVCFTVSVVFSEKTIFILNPIAQDAIAFLLLFASTFVVNFIAKRNMLTKDSAYAILFYFLLHLLFPKILLDIQILLSNFFILLAIRRLISLQSLHGTKQKIFDATFWILVASLFHFWTILFILLVFISIIFHVSRDYRNWLVPVFAAIAFGNLFLFANLVLHQNWINEYVSRATVCYSIDYFENDYQNIAFSIYAVLVFVFFLSSFFSVTSKPINLQTSHKKLILSFLISIAIFVLSANKSNNLLVFTFFPLAIMATNFIEYSQNKINQELTITLFLLLSLFCFITQL</sequence>
<feature type="transmembrane region" description="Helical" evidence="1">
    <location>
        <begin position="265"/>
        <end position="281"/>
    </location>
</feature>
<protein>
    <submittedName>
        <fullName evidence="2">Uncharacterized protein</fullName>
    </submittedName>
</protein>
<feature type="transmembrane region" description="Helical" evidence="1">
    <location>
        <begin position="126"/>
        <end position="154"/>
    </location>
</feature>
<proteinExistence type="predicted"/>
<dbReference type="OrthoDB" id="1439867at2"/>
<feature type="transmembrane region" description="Helical" evidence="1">
    <location>
        <begin position="161"/>
        <end position="182"/>
    </location>
</feature>
<evidence type="ECO:0000313" key="2">
    <source>
        <dbReference type="EMBL" id="POS02946.1"/>
    </source>
</evidence>
<dbReference type="Proteomes" id="UP000237056">
    <property type="component" value="Unassembled WGS sequence"/>
</dbReference>
<keyword evidence="3" id="KW-1185">Reference proteome</keyword>
<evidence type="ECO:0000256" key="1">
    <source>
        <dbReference type="SAM" id="Phobius"/>
    </source>
</evidence>
<keyword evidence="1" id="KW-1133">Transmembrane helix</keyword>
<feature type="transmembrane region" description="Helical" evidence="1">
    <location>
        <begin position="42"/>
        <end position="63"/>
    </location>
</feature>
<evidence type="ECO:0000313" key="3">
    <source>
        <dbReference type="Proteomes" id="UP000237056"/>
    </source>
</evidence>
<accession>A0A2S4NB60</accession>
<dbReference type="Pfam" id="PF19992">
    <property type="entry name" value="DUF6427"/>
    <property type="match status" value="1"/>
</dbReference>
<comment type="caution">
    <text evidence="2">The sequence shown here is derived from an EMBL/GenBank/DDBJ whole genome shotgun (WGS) entry which is preliminary data.</text>
</comment>
<feature type="transmembrane region" description="Helical" evidence="1">
    <location>
        <begin position="75"/>
        <end position="106"/>
    </location>
</feature>
<dbReference type="EMBL" id="PQNY01000001">
    <property type="protein sequence ID" value="POS02946.1"/>
    <property type="molecule type" value="Genomic_DNA"/>
</dbReference>
<dbReference type="InterPro" id="IPR045625">
    <property type="entry name" value="DUF6427"/>
</dbReference>